<dbReference type="AlphaFoldDB" id="A0A6A5V7C1"/>
<proteinExistence type="predicted"/>
<reference evidence="3" key="1">
    <citation type="journal article" date="2020" name="Stud. Mycol.">
        <title>101 Dothideomycetes genomes: a test case for predicting lifestyles and emergence of pathogens.</title>
        <authorList>
            <person name="Haridas S."/>
            <person name="Albert R."/>
            <person name="Binder M."/>
            <person name="Bloem J."/>
            <person name="Labutti K."/>
            <person name="Salamov A."/>
            <person name="Andreopoulos B."/>
            <person name="Baker S."/>
            <person name="Barry K."/>
            <person name="Bills G."/>
            <person name="Bluhm B."/>
            <person name="Cannon C."/>
            <person name="Castanera R."/>
            <person name="Culley D."/>
            <person name="Daum C."/>
            <person name="Ezra D."/>
            <person name="Gonzalez J."/>
            <person name="Henrissat B."/>
            <person name="Kuo A."/>
            <person name="Liang C."/>
            <person name="Lipzen A."/>
            <person name="Lutzoni F."/>
            <person name="Magnuson J."/>
            <person name="Mondo S."/>
            <person name="Nolan M."/>
            <person name="Ohm R."/>
            <person name="Pangilinan J."/>
            <person name="Park H.-J."/>
            <person name="Ramirez L."/>
            <person name="Alfaro M."/>
            <person name="Sun H."/>
            <person name="Tritt A."/>
            <person name="Yoshinaga Y."/>
            <person name="Zwiers L.-H."/>
            <person name="Turgeon B."/>
            <person name="Goodwin S."/>
            <person name="Spatafora J."/>
            <person name="Crous P."/>
            <person name="Grigoriev I."/>
        </authorList>
    </citation>
    <scope>NUCLEOTIDE SEQUENCE</scope>
    <source>
        <strain evidence="3">CBS 107.79</strain>
    </source>
</reference>
<dbReference type="GO" id="GO:0003677">
    <property type="term" value="F:DNA binding"/>
    <property type="evidence" value="ECO:0007669"/>
    <property type="project" value="UniProtKB-KW"/>
</dbReference>
<evidence type="ECO:0000313" key="3">
    <source>
        <dbReference type="EMBL" id="KAF1972994.1"/>
    </source>
</evidence>
<protein>
    <recommendedName>
        <fullName evidence="2">HTH CENPB-type domain-containing protein</fullName>
    </recommendedName>
</protein>
<organism evidence="3 4">
    <name type="scientific">Bimuria novae-zelandiae CBS 107.79</name>
    <dbReference type="NCBI Taxonomy" id="1447943"/>
    <lineage>
        <taxon>Eukaryota</taxon>
        <taxon>Fungi</taxon>
        <taxon>Dikarya</taxon>
        <taxon>Ascomycota</taxon>
        <taxon>Pezizomycotina</taxon>
        <taxon>Dothideomycetes</taxon>
        <taxon>Pleosporomycetidae</taxon>
        <taxon>Pleosporales</taxon>
        <taxon>Massarineae</taxon>
        <taxon>Didymosphaeriaceae</taxon>
        <taxon>Bimuria</taxon>
    </lineage>
</organism>
<keyword evidence="1" id="KW-0238">DNA-binding</keyword>
<evidence type="ECO:0000256" key="1">
    <source>
        <dbReference type="ARBA" id="ARBA00023125"/>
    </source>
</evidence>
<dbReference type="PROSITE" id="PS51253">
    <property type="entry name" value="HTH_CENPB"/>
    <property type="match status" value="1"/>
</dbReference>
<name>A0A6A5V7C1_9PLEO</name>
<dbReference type="SUPFAM" id="SSF46689">
    <property type="entry name" value="Homeodomain-like"/>
    <property type="match status" value="1"/>
</dbReference>
<sequence>QEQELMLYIERCVRRGLPPTREMLRNFAGTIANHEVSDSWVTRFLQRHNAHLITKWSAGIDRNRHRADSRERY</sequence>
<accession>A0A6A5V7C1</accession>
<feature type="domain" description="HTH CENPB-type" evidence="2">
    <location>
        <begin position="1"/>
        <end position="54"/>
    </location>
</feature>
<evidence type="ECO:0000259" key="2">
    <source>
        <dbReference type="PROSITE" id="PS51253"/>
    </source>
</evidence>
<dbReference type="InterPro" id="IPR009057">
    <property type="entry name" value="Homeodomain-like_sf"/>
</dbReference>
<dbReference type="OrthoDB" id="3942738at2759"/>
<gene>
    <name evidence="3" type="ORF">BU23DRAFT_466080</name>
</gene>
<feature type="non-terminal residue" evidence="3">
    <location>
        <position position="1"/>
    </location>
</feature>
<dbReference type="EMBL" id="ML976683">
    <property type="protein sequence ID" value="KAF1972994.1"/>
    <property type="molecule type" value="Genomic_DNA"/>
</dbReference>
<dbReference type="InterPro" id="IPR006600">
    <property type="entry name" value="HTH_CenpB_DNA-bd_dom"/>
</dbReference>
<dbReference type="Pfam" id="PF03221">
    <property type="entry name" value="HTH_Tnp_Tc5"/>
    <property type="match status" value="1"/>
</dbReference>
<keyword evidence="4" id="KW-1185">Reference proteome</keyword>
<dbReference type="Proteomes" id="UP000800036">
    <property type="component" value="Unassembled WGS sequence"/>
</dbReference>
<evidence type="ECO:0000313" key="4">
    <source>
        <dbReference type="Proteomes" id="UP000800036"/>
    </source>
</evidence>